<dbReference type="InterPro" id="IPR036910">
    <property type="entry name" value="HMG_box_dom_sf"/>
</dbReference>
<dbReference type="Gene3D" id="1.10.30.10">
    <property type="entry name" value="High mobility group box domain"/>
    <property type="match status" value="1"/>
</dbReference>
<dbReference type="CDD" id="cd01389">
    <property type="entry name" value="HMG-box_ROX1-like"/>
    <property type="match status" value="1"/>
</dbReference>
<dbReference type="InterPro" id="IPR009071">
    <property type="entry name" value="HMG_box_dom"/>
</dbReference>
<keyword evidence="2" id="KW-0804">Transcription</keyword>
<evidence type="ECO:0000256" key="4">
    <source>
        <dbReference type="SAM" id="MobiDB-lite"/>
    </source>
</evidence>
<gene>
    <name evidence="6" type="ORF">MFLAVUS_009567</name>
</gene>
<feature type="domain" description="HMG box" evidence="5">
    <location>
        <begin position="262"/>
        <end position="330"/>
    </location>
</feature>
<dbReference type="Proteomes" id="UP001473302">
    <property type="component" value="Unassembled WGS sequence"/>
</dbReference>
<dbReference type="EMBL" id="BAABUK010000029">
    <property type="protein sequence ID" value="GAA5816045.1"/>
    <property type="molecule type" value="Genomic_DNA"/>
</dbReference>
<keyword evidence="7" id="KW-1185">Reference proteome</keyword>
<sequence>MPHSSSIITAVTNATTSASTYLYGRVSPALTERFSVPTTPPSSASPVELAPILDICDSDNRPPSPDSPKLKKLSDGVYGHHLERFHQPTLPPPYLEPSPQFTVEPTSNLFSPNLFKVLKQTFTLPPPQIPTSTSTLVQIPIPRRRSSTTQKSRMILSPSPSTTTTASISSMDPMSPTMAAASASAAAAADHRNPGSHLAKSLLKSISSNKRLLQDEEVITYHHSTTTTATTNRATAPLNHNKKQPSNNNVDQSMFLTKNAHIKRPRNAWIHFRCHYGQALKAQDPTLRAEEISKRASRRWGKLSEIEKRPWHGLAEQEKLAHREAFPEYRYCPRRATSSSVSPPSPPAAAVNNRVRSATASEINPLHMHDVYNIPASIVQRPQKRVKRNSK</sequence>
<name>A0ABP9ZAA8_9FUNG</name>
<evidence type="ECO:0000256" key="3">
    <source>
        <dbReference type="PROSITE-ProRule" id="PRU00267"/>
    </source>
</evidence>
<protein>
    <recommendedName>
        <fullName evidence="5">HMG box domain-containing protein</fullName>
    </recommendedName>
</protein>
<reference evidence="6 7" key="1">
    <citation type="submission" date="2024-04" db="EMBL/GenBank/DDBJ databases">
        <title>genome sequences of Mucor flavus KT1a and Helicostylum pulchrum KT1b strains isolated from the surface of a dry-aged beef.</title>
        <authorList>
            <person name="Toyotome T."/>
            <person name="Hosono M."/>
            <person name="Torimaru M."/>
            <person name="Fukuda K."/>
            <person name="Mikami N."/>
        </authorList>
    </citation>
    <scope>NUCLEOTIDE SEQUENCE [LARGE SCALE GENOMIC DNA]</scope>
    <source>
        <strain evidence="6 7">KT1a</strain>
    </source>
</reference>
<keyword evidence="1 3" id="KW-0238">DNA-binding</keyword>
<organism evidence="6 7">
    <name type="scientific">Mucor flavus</name>
    <dbReference type="NCBI Taxonomy" id="439312"/>
    <lineage>
        <taxon>Eukaryota</taxon>
        <taxon>Fungi</taxon>
        <taxon>Fungi incertae sedis</taxon>
        <taxon>Mucoromycota</taxon>
        <taxon>Mucoromycotina</taxon>
        <taxon>Mucoromycetes</taxon>
        <taxon>Mucorales</taxon>
        <taxon>Mucorineae</taxon>
        <taxon>Mucoraceae</taxon>
        <taxon>Mucor</taxon>
    </lineage>
</organism>
<feature type="compositionally biased region" description="Low complexity" evidence="4">
    <location>
        <begin position="225"/>
        <end position="236"/>
    </location>
</feature>
<dbReference type="PANTHER" id="PTHR10270:SF161">
    <property type="entry name" value="SEX-DETERMINING REGION Y PROTEIN"/>
    <property type="match status" value="1"/>
</dbReference>
<evidence type="ECO:0000313" key="7">
    <source>
        <dbReference type="Proteomes" id="UP001473302"/>
    </source>
</evidence>
<keyword evidence="3" id="KW-0539">Nucleus</keyword>
<dbReference type="Pfam" id="PF00505">
    <property type="entry name" value="HMG_box"/>
    <property type="match status" value="1"/>
</dbReference>
<dbReference type="SUPFAM" id="SSF47095">
    <property type="entry name" value="HMG-box"/>
    <property type="match status" value="1"/>
</dbReference>
<dbReference type="PANTHER" id="PTHR10270">
    <property type="entry name" value="SOX TRANSCRIPTION FACTOR"/>
    <property type="match status" value="1"/>
</dbReference>
<evidence type="ECO:0000313" key="6">
    <source>
        <dbReference type="EMBL" id="GAA5816045.1"/>
    </source>
</evidence>
<evidence type="ECO:0000256" key="1">
    <source>
        <dbReference type="ARBA" id="ARBA00023125"/>
    </source>
</evidence>
<evidence type="ECO:0000256" key="2">
    <source>
        <dbReference type="ARBA" id="ARBA00023163"/>
    </source>
</evidence>
<proteinExistence type="predicted"/>
<feature type="region of interest" description="Disordered" evidence="4">
    <location>
        <begin position="144"/>
        <end position="168"/>
    </location>
</feature>
<feature type="compositionally biased region" description="Low complexity" evidence="4">
    <location>
        <begin position="157"/>
        <end position="168"/>
    </location>
</feature>
<dbReference type="InterPro" id="IPR050140">
    <property type="entry name" value="SRY-related_HMG-box_TF-like"/>
</dbReference>
<dbReference type="SMART" id="SM00398">
    <property type="entry name" value="HMG"/>
    <property type="match status" value="1"/>
</dbReference>
<comment type="caution">
    <text evidence="6">The sequence shown here is derived from an EMBL/GenBank/DDBJ whole genome shotgun (WGS) entry which is preliminary data.</text>
</comment>
<dbReference type="PROSITE" id="PS50118">
    <property type="entry name" value="HMG_BOX_2"/>
    <property type="match status" value="1"/>
</dbReference>
<evidence type="ECO:0000259" key="5">
    <source>
        <dbReference type="PROSITE" id="PS50118"/>
    </source>
</evidence>
<feature type="region of interest" description="Disordered" evidence="4">
    <location>
        <begin position="225"/>
        <end position="250"/>
    </location>
</feature>
<feature type="DNA-binding region" description="HMG box" evidence="3">
    <location>
        <begin position="262"/>
        <end position="330"/>
    </location>
</feature>
<accession>A0ABP9ZAA8</accession>